<feature type="non-terminal residue" evidence="1">
    <location>
        <position position="1"/>
    </location>
</feature>
<evidence type="ECO:0000313" key="2">
    <source>
        <dbReference type="Proteomes" id="UP000824469"/>
    </source>
</evidence>
<gene>
    <name evidence="1" type="ORF">KI387_028054</name>
</gene>
<accession>A0AA38G114</accession>
<keyword evidence="2" id="KW-1185">Reference proteome</keyword>
<name>A0AA38G114_TAXCH</name>
<organism evidence="1 2">
    <name type="scientific">Taxus chinensis</name>
    <name type="common">Chinese yew</name>
    <name type="synonym">Taxus wallichiana var. chinensis</name>
    <dbReference type="NCBI Taxonomy" id="29808"/>
    <lineage>
        <taxon>Eukaryota</taxon>
        <taxon>Viridiplantae</taxon>
        <taxon>Streptophyta</taxon>
        <taxon>Embryophyta</taxon>
        <taxon>Tracheophyta</taxon>
        <taxon>Spermatophyta</taxon>
        <taxon>Pinopsida</taxon>
        <taxon>Pinidae</taxon>
        <taxon>Conifers II</taxon>
        <taxon>Cupressales</taxon>
        <taxon>Taxaceae</taxon>
        <taxon>Taxus</taxon>
    </lineage>
</organism>
<evidence type="ECO:0000313" key="1">
    <source>
        <dbReference type="EMBL" id="KAH9313019.1"/>
    </source>
</evidence>
<dbReference type="AlphaFoldDB" id="A0AA38G114"/>
<proteinExistence type="predicted"/>
<feature type="non-terminal residue" evidence="1">
    <location>
        <position position="75"/>
    </location>
</feature>
<protein>
    <submittedName>
        <fullName evidence="1">Uncharacterized protein</fullName>
    </submittedName>
</protein>
<reference evidence="1 2" key="1">
    <citation type="journal article" date="2021" name="Nat. Plants">
        <title>The Taxus genome provides insights into paclitaxel biosynthesis.</title>
        <authorList>
            <person name="Xiong X."/>
            <person name="Gou J."/>
            <person name="Liao Q."/>
            <person name="Li Y."/>
            <person name="Zhou Q."/>
            <person name="Bi G."/>
            <person name="Li C."/>
            <person name="Du R."/>
            <person name="Wang X."/>
            <person name="Sun T."/>
            <person name="Guo L."/>
            <person name="Liang H."/>
            <person name="Lu P."/>
            <person name="Wu Y."/>
            <person name="Zhang Z."/>
            <person name="Ro D.K."/>
            <person name="Shang Y."/>
            <person name="Huang S."/>
            <person name="Yan J."/>
        </authorList>
    </citation>
    <scope>NUCLEOTIDE SEQUENCE [LARGE SCALE GENOMIC DNA]</scope>
    <source>
        <strain evidence="1">Ta-2019</strain>
    </source>
</reference>
<sequence length="75" mass="8890">KHFRRKWRSLWWRLSRDEKEGMVNPQLALFIEICGPRMAFLLQFPVCQPPGSFSVLLVKRMPLGEWLDTGKSIME</sequence>
<comment type="caution">
    <text evidence="1">The sequence shown here is derived from an EMBL/GenBank/DDBJ whole genome shotgun (WGS) entry which is preliminary data.</text>
</comment>
<dbReference type="EMBL" id="JAHRHJ020000006">
    <property type="protein sequence ID" value="KAH9313019.1"/>
    <property type="molecule type" value="Genomic_DNA"/>
</dbReference>
<dbReference type="Proteomes" id="UP000824469">
    <property type="component" value="Unassembled WGS sequence"/>
</dbReference>